<feature type="domain" description="RNA polymerase sigma-70 region 2" evidence="1">
    <location>
        <begin position="33"/>
        <end position="83"/>
    </location>
</feature>
<reference evidence="2 3" key="1">
    <citation type="submission" date="2016-11" db="EMBL/GenBank/DDBJ databases">
        <authorList>
            <person name="Jaros S."/>
            <person name="Januszkiewicz K."/>
            <person name="Wedrychowicz H."/>
        </authorList>
    </citation>
    <scope>NUCLEOTIDE SEQUENCE [LARGE SCALE GENOMIC DNA]</scope>
    <source>
        <strain evidence="2 3">DSM 14214</strain>
    </source>
</reference>
<dbReference type="GO" id="GO:0003700">
    <property type="term" value="F:DNA-binding transcription factor activity"/>
    <property type="evidence" value="ECO:0007669"/>
    <property type="project" value="InterPro"/>
</dbReference>
<dbReference type="RefSeq" id="WP_072850575.1">
    <property type="nucleotide sequence ID" value="NZ_FRAH01000022.1"/>
</dbReference>
<dbReference type="InterPro" id="IPR014284">
    <property type="entry name" value="RNA_pol_sigma-70_dom"/>
</dbReference>
<dbReference type="NCBIfam" id="TIGR02937">
    <property type="entry name" value="sigma70-ECF"/>
    <property type="match status" value="1"/>
</dbReference>
<dbReference type="Gene3D" id="1.10.1740.10">
    <property type="match status" value="1"/>
</dbReference>
<evidence type="ECO:0000313" key="2">
    <source>
        <dbReference type="EMBL" id="SHK28671.1"/>
    </source>
</evidence>
<evidence type="ECO:0000313" key="3">
    <source>
        <dbReference type="Proteomes" id="UP000183975"/>
    </source>
</evidence>
<dbReference type="AlphaFoldDB" id="A0A1M6R878"/>
<dbReference type="InterPro" id="IPR013324">
    <property type="entry name" value="RNA_pol_sigma_r3/r4-like"/>
</dbReference>
<dbReference type="InterPro" id="IPR013325">
    <property type="entry name" value="RNA_pol_sigma_r2"/>
</dbReference>
<dbReference type="SUPFAM" id="SSF88659">
    <property type="entry name" value="Sigma3 and sigma4 domains of RNA polymerase sigma factors"/>
    <property type="match status" value="1"/>
</dbReference>
<dbReference type="EMBL" id="FRAH01000022">
    <property type="protein sequence ID" value="SHK28671.1"/>
    <property type="molecule type" value="Genomic_DNA"/>
</dbReference>
<accession>A0A1M6R878</accession>
<keyword evidence="3" id="KW-1185">Reference proteome</keyword>
<dbReference type="InterPro" id="IPR007627">
    <property type="entry name" value="RNA_pol_sigma70_r2"/>
</dbReference>
<dbReference type="Proteomes" id="UP000183975">
    <property type="component" value="Unassembled WGS sequence"/>
</dbReference>
<dbReference type="GO" id="GO:0006352">
    <property type="term" value="P:DNA-templated transcription initiation"/>
    <property type="evidence" value="ECO:0007669"/>
    <property type="project" value="InterPro"/>
</dbReference>
<gene>
    <name evidence="2" type="ORF">SAMN02745138_01481</name>
</gene>
<dbReference type="SUPFAM" id="SSF88946">
    <property type="entry name" value="Sigma2 domain of RNA polymerase sigma factors"/>
    <property type="match status" value="1"/>
</dbReference>
<name>A0A1M6R878_9FIRM</name>
<dbReference type="Pfam" id="PF04542">
    <property type="entry name" value="Sigma70_r2"/>
    <property type="match status" value="1"/>
</dbReference>
<protein>
    <submittedName>
        <fullName evidence="2">RNA polymerase sigma factor, sigma-70 family</fullName>
    </submittedName>
</protein>
<dbReference type="OrthoDB" id="1906424at2"/>
<organism evidence="2 3">
    <name type="scientific">Anaerotignum lactatifermentans DSM 14214</name>
    <dbReference type="NCBI Taxonomy" id="1121323"/>
    <lineage>
        <taxon>Bacteria</taxon>
        <taxon>Bacillati</taxon>
        <taxon>Bacillota</taxon>
        <taxon>Clostridia</taxon>
        <taxon>Lachnospirales</taxon>
        <taxon>Anaerotignaceae</taxon>
        <taxon>Anaerotignum</taxon>
    </lineage>
</organism>
<sequence length="185" mass="20676">MNIHLNAEQRKMVEENLSVIQKVISKHVMLNESVDGMGYDDIYQIGSIGLCKAAVTYRSGSDASFQTYAFSVVRNEIYNHLRSIVNKQKAKLTDIAEKQALVSSEQTPEERIADQAALDALRLSKERYQGVAKCGIEALELKLKGYSGAEIAKMYQVKPNYIAACICRAVKYLKKDKAFFADLGK</sequence>
<proteinExistence type="predicted"/>
<evidence type="ECO:0000259" key="1">
    <source>
        <dbReference type="Pfam" id="PF04542"/>
    </source>
</evidence>